<organism evidence="8 9">
    <name type="scientific">Actinomadura livida</name>
    <dbReference type="NCBI Taxonomy" id="79909"/>
    <lineage>
        <taxon>Bacteria</taxon>
        <taxon>Bacillati</taxon>
        <taxon>Actinomycetota</taxon>
        <taxon>Actinomycetes</taxon>
        <taxon>Streptosporangiales</taxon>
        <taxon>Thermomonosporaceae</taxon>
        <taxon>Actinomadura</taxon>
    </lineage>
</organism>
<evidence type="ECO:0000313" key="10">
    <source>
        <dbReference type="Proteomes" id="UP001501427"/>
    </source>
</evidence>
<evidence type="ECO:0000256" key="2">
    <source>
        <dbReference type="ARBA" id="ARBA00005587"/>
    </source>
</evidence>
<comment type="caution">
    <text evidence="8">The sequence shown here is derived from an EMBL/GenBank/DDBJ whole genome shotgun (WGS) entry which is preliminary data.</text>
</comment>
<dbReference type="InterPro" id="IPR000791">
    <property type="entry name" value="Gpr1/Fun34/SatP-like"/>
</dbReference>
<proteinExistence type="inferred from homology"/>
<reference evidence="7 10" key="1">
    <citation type="journal article" date="2019" name="Int. J. Syst. Evol. Microbiol.">
        <title>The Global Catalogue of Microorganisms (GCM) 10K type strain sequencing project: providing services to taxonomists for standard genome sequencing and annotation.</title>
        <authorList>
            <consortium name="The Broad Institute Genomics Platform"/>
            <consortium name="The Broad Institute Genome Sequencing Center for Infectious Disease"/>
            <person name="Wu L."/>
            <person name="Ma J."/>
        </authorList>
    </citation>
    <scope>NUCLEOTIDE SEQUENCE [LARGE SCALE GENOMIC DNA]</scope>
    <source>
        <strain evidence="7 10">JCM 10667</strain>
    </source>
</reference>
<feature type="transmembrane region" description="Helical" evidence="6">
    <location>
        <begin position="131"/>
        <end position="148"/>
    </location>
</feature>
<comment type="subcellular location">
    <subcellularLocation>
        <location evidence="1">Membrane</location>
        <topology evidence="1">Multi-pass membrane protein</topology>
    </subcellularLocation>
</comment>
<feature type="transmembrane region" description="Helical" evidence="6">
    <location>
        <begin position="12"/>
        <end position="34"/>
    </location>
</feature>
<dbReference type="GO" id="GO:0005886">
    <property type="term" value="C:plasma membrane"/>
    <property type="evidence" value="ECO:0007669"/>
    <property type="project" value="TreeGrafter"/>
</dbReference>
<feature type="transmembrane region" description="Helical" evidence="6">
    <location>
        <begin position="160"/>
        <end position="185"/>
    </location>
</feature>
<evidence type="ECO:0000256" key="1">
    <source>
        <dbReference type="ARBA" id="ARBA00004141"/>
    </source>
</evidence>
<evidence type="ECO:0000256" key="4">
    <source>
        <dbReference type="ARBA" id="ARBA00022989"/>
    </source>
</evidence>
<dbReference type="GO" id="GO:0015123">
    <property type="term" value="F:acetate transmembrane transporter activity"/>
    <property type="evidence" value="ECO:0007669"/>
    <property type="project" value="TreeGrafter"/>
</dbReference>
<comment type="similarity">
    <text evidence="2">Belongs to the acetate uptake transporter (AceTr) (TC 2.A.96) family.</text>
</comment>
<sequence>MSQVEQESRTQPTVADPVPLGLAALAVTLFLFSAKNADWTDGTDAWLGYALAFGGLVQLLAGMWEFRNRDVFWATAFSSYGAFWLGLGLYVVLLAGATDPADQANDLGWIMLAFAILTAYLLLLSTQINQAVLAIFVSLEATLIILFIGNLTTTETTVQIGGYIGVLAAICAWYTSAATLLNAMLRQPALNLGKPVLNNLIPSNRPR</sequence>
<dbReference type="PANTHER" id="PTHR31123">
    <property type="entry name" value="ACCUMULATION OF DYADS PROTEIN 2-RELATED"/>
    <property type="match status" value="1"/>
</dbReference>
<dbReference type="EMBL" id="BAAAHD010000001">
    <property type="protein sequence ID" value="GAA0544725.1"/>
    <property type="molecule type" value="Genomic_DNA"/>
</dbReference>
<dbReference type="Pfam" id="PF01184">
    <property type="entry name" value="Gpr1_Fun34_YaaH"/>
    <property type="match status" value="1"/>
</dbReference>
<name>A0A7W7MVL7_9ACTN</name>
<evidence type="ECO:0000313" key="8">
    <source>
        <dbReference type="EMBL" id="MBB4771949.1"/>
    </source>
</evidence>
<feature type="transmembrane region" description="Helical" evidence="6">
    <location>
        <begin position="46"/>
        <end position="64"/>
    </location>
</feature>
<feature type="transmembrane region" description="Helical" evidence="6">
    <location>
        <begin position="107"/>
        <end position="124"/>
    </location>
</feature>
<dbReference type="RefSeq" id="WP_184878902.1">
    <property type="nucleotide sequence ID" value="NZ_BAAAHD010000001.1"/>
</dbReference>
<keyword evidence="4 6" id="KW-1133">Transmembrane helix</keyword>
<evidence type="ECO:0000256" key="5">
    <source>
        <dbReference type="ARBA" id="ARBA00023136"/>
    </source>
</evidence>
<reference evidence="8 9" key="2">
    <citation type="submission" date="2020-08" db="EMBL/GenBank/DDBJ databases">
        <title>Sequencing the genomes of 1000 actinobacteria strains.</title>
        <authorList>
            <person name="Klenk H.-P."/>
        </authorList>
    </citation>
    <scope>NUCLEOTIDE SEQUENCE [LARGE SCALE GENOMIC DNA]</scope>
    <source>
        <strain evidence="8 9">DSM 44772</strain>
    </source>
</reference>
<evidence type="ECO:0000313" key="7">
    <source>
        <dbReference type="EMBL" id="GAA0544725.1"/>
    </source>
</evidence>
<evidence type="ECO:0000313" key="9">
    <source>
        <dbReference type="Proteomes" id="UP000549343"/>
    </source>
</evidence>
<keyword evidence="3 6" id="KW-0812">Transmembrane</keyword>
<dbReference type="NCBIfam" id="NF038013">
    <property type="entry name" value="AceTr_1"/>
    <property type="match status" value="1"/>
</dbReference>
<keyword evidence="5 6" id="KW-0472">Membrane</keyword>
<dbReference type="Proteomes" id="UP001501427">
    <property type="component" value="Unassembled WGS sequence"/>
</dbReference>
<dbReference type="Proteomes" id="UP000549343">
    <property type="component" value="Unassembled WGS sequence"/>
</dbReference>
<dbReference type="PANTHER" id="PTHR31123:SF1">
    <property type="entry name" value="ACCUMULATION OF DYADS PROTEIN 2-RELATED"/>
    <property type="match status" value="1"/>
</dbReference>
<gene>
    <name evidence="7" type="primary">satP</name>
    <name evidence="8" type="ORF">F4557_000367</name>
    <name evidence="7" type="ORF">GCM10009546_03490</name>
</gene>
<evidence type="ECO:0000256" key="3">
    <source>
        <dbReference type="ARBA" id="ARBA00022692"/>
    </source>
</evidence>
<keyword evidence="10" id="KW-1185">Reference proteome</keyword>
<evidence type="ECO:0000256" key="6">
    <source>
        <dbReference type="SAM" id="Phobius"/>
    </source>
</evidence>
<dbReference type="InterPro" id="IPR051633">
    <property type="entry name" value="AceTr"/>
</dbReference>
<dbReference type="AlphaFoldDB" id="A0A7W7MVL7"/>
<reference evidence="7" key="3">
    <citation type="submission" date="2023-12" db="EMBL/GenBank/DDBJ databases">
        <authorList>
            <person name="Sun Q."/>
            <person name="Inoue M."/>
        </authorList>
    </citation>
    <scope>NUCLEOTIDE SEQUENCE</scope>
    <source>
        <strain evidence="7">JCM 10667</strain>
    </source>
</reference>
<dbReference type="EMBL" id="JACHMV010000001">
    <property type="protein sequence ID" value="MBB4771949.1"/>
    <property type="molecule type" value="Genomic_DNA"/>
</dbReference>
<protein>
    <submittedName>
        <fullName evidence="7">Acetate uptake transporter</fullName>
    </submittedName>
    <submittedName>
        <fullName evidence="8">Succinate-acetate transporter protein</fullName>
    </submittedName>
</protein>
<accession>A0A7W7MVL7</accession>
<feature type="transmembrane region" description="Helical" evidence="6">
    <location>
        <begin position="71"/>
        <end position="95"/>
    </location>
</feature>